<dbReference type="Pfam" id="PF13180">
    <property type="entry name" value="PDZ_2"/>
    <property type="match status" value="1"/>
</dbReference>
<protein>
    <submittedName>
        <fullName evidence="5">Predicted metalloprotease, contains C-terminal PDZ domain</fullName>
    </submittedName>
</protein>
<dbReference type="Gene3D" id="2.60.40.3650">
    <property type="match status" value="1"/>
</dbReference>
<dbReference type="InterPro" id="IPR036034">
    <property type="entry name" value="PDZ_sf"/>
</dbReference>
<dbReference type="InterPro" id="IPR040756">
    <property type="entry name" value="Peptidase_M61_N"/>
</dbReference>
<accession>A0A1G7P6D6</accession>
<gene>
    <name evidence="5" type="ORF">SAMN05444167_3402</name>
</gene>
<dbReference type="InterPro" id="IPR001478">
    <property type="entry name" value="PDZ"/>
</dbReference>
<reference evidence="5 6" key="1">
    <citation type="submission" date="2016-10" db="EMBL/GenBank/DDBJ databases">
        <authorList>
            <person name="de Groot N.N."/>
        </authorList>
    </citation>
    <scope>NUCLEOTIDE SEQUENCE [LARGE SCALE GENOMIC DNA]</scope>
    <source>
        <strain evidence="5 6">GAS232</strain>
    </source>
</reference>
<dbReference type="PIRSF" id="PIRSF016493">
    <property type="entry name" value="Glycyl_aminpptds"/>
    <property type="match status" value="1"/>
</dbReference>
<name>A0A1G7P6D6_9BACT</name>
<keyword evidence="5" id="KW-0482">Metalloprotease</keyword>
<dbReference type="InterPro" id="IPR007963">
    <property type="entry name" value="Peptidase_M61_catalytic"/>
</dbReference>
<dbReference type="SUPFAM" id="SSF55486">
    <property type="entry name" value="Metalloproteases ('zincins'), catalytic domain"/>
    <property type="match status" value="1"/>
</dbReference>
<feature type="chain" id="PRO_5009242191" evidence="1">
    <location>
        <begin position="35"/>
        <end position="640"/>
    </location>
</feature>
<feature type="signal peptide" evidence="1">
    <location>
        <begin position="1"/>
        <end position="34"/>
    </location>
</feature>
<dbReference type="OrthoDB" id="9778516at2"/>
<keyword evidence="1" id="KW-0732">Signal</keyword>
<dbReference type="Pfam" id="PF17899">
    <property type="entry name" value="Peptidase_M61_N"/>
    <property type="match status" value="1"/>
</dbReference>
<dbReference type="Proteomes" id="UP000182427">
    <property type="component" value="Chromosome I"/>
</dbReference>
<evidence type="ECO:0000259" key="2">
    <source>
        <dbReference type="Pfam" id="PF05299"/>
    </source>
</evidence>
<dbReference type="GO" id="GO:0006508">
    <property type="term" value="P:proteolysis"/>
    <property type="evidence" value="ECO:0007669"/>
    <property type="project" value="UniProtKB-KW"/>
</dbReference>
<evidence type="ECO:0000259" key="4">
    <source>
        <dbReference type="Pfam" id="PF17899"/>
    </source>
</evidence>
<keyword evidence="5" id="KW-0378">Hydrolase</keyword>
<feature type="domain" description="Peptidase M61 N-terminal" evidence="4">
    <location>
        <begin position="40"/>
        <end position="206"/>
    </location>
</feature>
<evidence type="ECO:0000256" key="1">
    <source>
        <dbReference type="SAM" id="SignalP"/>
    </source>
</evidence>
<dbReference type="RefSeq" id="WP_083346207.1">
    <property type="nucleotide sequence ID" value="NZ_LT629690.1"/>
</dbReference>
<keyword evidence="6" id="KW-1185">Reference proteome</keyword>
<dbReference type="AlphaFoldDB" id="A0A1G7P6D6"/>
<dbReference type="EMBL" id="LT629690">
    <property type="protein sequence ID" value="SDF81896.1"/>
    <property type="molecule type" value="Genomic_DNA"/>
</dbReference>
<dbReference type="InterPro" id="IPR024191">
    <property type="entry name" value="Peptidase_M61"/>
</dbReference>
<dbReference type="GO" id="GO:0008237">
    <property type="term" value="F:metallopeptidase activity"/>
    <property type="evidence" value="ECO:0007669"/>
    <property type="project" value="UniProtKB-KW"/>
</dbReference>
<sequence length="640" mass="70442">MQRYHRLTVKNFSARFLRLVGAAAIAAATLPALAQNNATEYRFTFPDVVHHVVQVEATFHNVPQQPLTVQMSRSSPGRYAAFEYASNVFEEKFTDESGKPLTVTRPDPRSWTVSGHHGTVHVTYKLFGNRVDGTFMAIDTTHAHLNWPATVMWAHGFDDRPSKLSFVLPEGLNWKIATQLYPTNDPNTFTSPNLQYLMDSPAELANYAIHTFQVPALKPGGKAQTIRVVAHSQATDAELAEYFAGVEKIVKEEQAVYGELPDYEPGYYTFLADALPWDNGDGMEHRNSTVMTSRQLGLSVVAHEYFHNWNVERIRPEGLEPFNFRDVNMSGLMFVAEGFTQYYGNLAMIRTGLTPMPRGMMGFARDISNVINSPSTQYRSAMDMSRMAPFVDGASDLFPTYFNNTFVSYYTFGDVVAMGLDLSLRVKTNGKVTLDDFMRAMWLAYGKPGGPAPGLVGHPYSIADVQTQLAKVSGDPAFAADYVKRYMIGTEKVDYASLLQHAGFVMKKRGGATLGNIYLMKKGDPVRRGQAPAGPETLKVAASTVIGSPAYLAGLDLDDELVSVGGMAINSSADVEKAIDGKKVGDSVELIYKRRGQEVRSKAVLAADPTLEIVPVETAGGTLTAEQKAFREAWLGTKVK</sequence>
<evidence type="ECO:0000313" key="6">
    <source>
        <dbReference type="Proteomes" id="UP000182427"/>
    </source>
</evidence>
<evidence type="ECO:0000313" key="5">
    <source>
        <dbReference type="EMBL" id="SDF81896.1"/>
    </source>
</evidence>
<dbReference type="SUPFAM" id="SSF50156">
    <property type="entry name" value="PDZ domain-like"/>
    <property type="match status" value="1"/>
</dbReference>
<proteinExistence type="predicted"/>
<dbReference type="Gene3D" id="2.30.42.10">
    <property type="match status" value="1"/>
</dbReference>
<organism evidence="5 6">
    <name type="scientific">Terriglobus roseus</name>
    <dbReference type="NCBI Taxonomy" id="392734"/>
    <lineage>
        <taxon>Bacteria</taxon>
        <taxon>Pseudomonadati</taxon>
        <taxon>Acidobacteriota</taxon>
        <taxon>Terriglobia</taxon>
        <taxon>Terriglobales</taxon>
        <taxon>Acidobacteriaceae</taxon>
        <taxon>Terriglobus</taxon>
    </lineage>
</organism>
<dbReference type="Gene3D" id="1.10.390.10">
    <property type="entry name" value="Neutral Protease Domain 2"/>
    <property type="match status" value="1"/>
</dbReference>
<dbReference type="Pfam" id="PF05299">
    <property type="entry name" value="Peptidase_M61"/>
    <property type="match status" value="1"/>
</dbReference>
<evidence type="ECO:0000259" key="3">
    <source>
        <dbReference type="Pfam" id="PF13180"/>
    </source>
</evidence>
<feature type="domain" description="Peptidase M61 catalytic" evidence="2">
    <location>
        <begin position="298"/>
        <end position="416"/>
    </location>
</feature>
<dbReference type="InterPro" id="IPR027268">
    <property type="entry name" value="Peptidase_M4/M1_CTD_sf"/>
</dbReference>
<feature type="domain" description="PDZ" evidence="3">
    <location>
        <begin position="547"/>
        <end position="599"/>
    </location>
</feature>
<keyword evidence="5" id="KW-0645">Protease</keyword>